<dbReference type="NCBIfam" id="NF007701">
    <property type="entry name" value="PRK10386.1"/>
    <property type="match status" value="1"/>
</dbReference>
<dbReference type="HOGENOM" id="CLU_131424_0_0_6"/>
<evidence type="ECO:0000256" key="2">
    <source>
        <dbReference type="ARBA" id="ARBA00014024"/>
    </source>
</evidence>
<dbReference type="KEGG" id="hav:AT03_13050"/>
<dbReference type="Pfam" id="PF10627">
    <property type="entry name" value="CsgE"/>
    <property type="match status" value="1"/>
</dbReference>
<reference evidence="5 6" key="1">
    <citation type="journal article" date="2014" name="Gut Pathog.">
        <title>Gene clusters of Hafnia alvei strain FB1 important in survival and pathogenesis: a draft genome perspective.</title>
        <authorList>
            <person name="Tan J.Y."/>
            <person name="Yin W.F."/>
            <person name="Chan K.G."/>
        </authorList>
    </citation>
    <scope>NUCLEOTIDE SEQUENCE [LARGE SCALE GENOMIC DNA]</scope>
    <source>
        <strain evidence="5 6">FB1</strain>
    </source>
</reference>
<name>A0A097R3D5_HAFAL</name>
<gene>
    <name evidence="5" type="ORF">AT03_13050</name>
</gene>
<feature type="chain" id="PRO_5001932050" description="Curli production assembly/transport component CsgE" evidence="4">
    <location>
        <begin position="23"/>
        <end position="129"/>
    </location>
</feature>
<organism evidence="5 6">
    <name type="scientific">Hafnia alvei FB1</name>
    <dbReference type="NCBI Taxonomy" id="1453496"/>
    <lineage>
        <taxon>Bacteria</taxon>
        <taxon>Pseudomonadati</taxon>
        <taxon>Pseudomonadota</taxon>
        <taxon>Gammaproteobacteria</taxon>
        <taxon>Enterobacterales</taxon>
        <taxon>Hafniaceae</taxon>
        <taxon>Hafnia</taxon>
    </lineage>
</organism>
<dbReference type="AlphaFoldDB" id="A0A097R3D5"/>
<evidence type="ECO:0000256" key="4">
    <source>
        <dbReference type="SAM" id="SignalP"/>
    </source>
</evidence>
<evidence type="ECO:0000256" key="3">
    <source>
        <dbReference type="ARBA" id="ARBA00022729"/>
    </source>
</evidence>
<evidence type="ECO:0000256" key="1">
    <source>
        <dbReference type="ARBA" id="ARBA00003989"/>
    </source>
</evidence>
<evidence type="ECO:0000313" key="5">
    <source>
        <dbReference type="EMBL" id="AIU73228.1"/>
    </source>
</evidence>
<dbReference type="OrthoDB" id="6869495at2"/>
<dbReference type="RefSeq" id="WP_025797220.1">
    <property type="nucleotide sequence ID" value="NZ_CP009706.1"/>
</dbReference>
<sequence>MKKILIFILFASLTCGAKQVTAAEIEVPGLITDHTVTSVGHAFYRDFSDNWEKEYPGTLTISERPSARWGSWITIKIEQDTVYQTFLFPNKRSFDKDVAVAIESVSESLSRRTIDKALLNTGDLTADEF</sequence>
<dbReference type="EMBL" id="CP009706">
    <property type="protein sequence ID" value="AIU73228.1"/>
    <property type="molecule type" value="Genomic_DNA"/>
</dbReference>
<dbReference type="InterPro" id="IPR018900">
    <property type="entry name" value="Curli_CsgE"/>
</dbReference>
<keyword evidence="3 4" id="KW-0732">Signal</keyword>
<dbReference type="eggNOG" id="ENOG502ZPXX">
    <property type="taxonomic scope" value="Bacteria"/>
</dbReference>
<keyword evidence="6" id="KW-1185">Reference proteome</keyword>
<protein>
    <recommendedName>
        <fullName evidence="2">Curli production assembly/transport component CsgE</fullName>
    </recommendedName>
</protein>
<dbReference type="Proteomes" id="UP000029986">
    <property type="component" value="Chromosome"/>
</dbReference>
<accession>A0A097R3D5</accession>
<evidence type="ECO:0000313" key="6">
    <source>
        <dbReference type="Proteomes" id="UP000029986"/>
    </source>
</evidence>
<proteinExistence type="predicted"/>
<dbReference type="PATRIC" id="fig|1453496.5.peg.2658"/>
<feature type="signal peptide" evidence="4">
    <location>
        <begin position="1"/>
        <end position="22"/>
    </location>
</feature>
<comment type="function">
    <text evidence="1">May be involved in the biogenesis of curli organelles.</text>
</comment>